<name>A0ABW6ML04_9ACTN</name>
<dbReference type="EMBL" id="JBIAHM010000037">
    <property type="protein sequence ID" value="MFE9606813.1"/>
    <property type="molecule type" value="Genomic_DNA"/>
</dbReference>
<organism evidence="1 2">
    <name type="scientific">Streptomyces hokutonensis</name>
    <dbReference type="NCBI Taxonomy" id="1306990"/>
    <lineage>
        <taxon>Bacteria</taxon>
        <taxon>Bacillati</taxon>
        <taxon>Actinomycetota</taxon>
        <taxon>Actinomycetes</taxon>
        <taxon>Kitasatosporales</taxon>
        <taxon>Streptomycetaceae</taxon>
        <taxon>Streptomyces</taxon>
    </lineage>
</organism>
<sequence length="44" mass="4607">MVYPIKVWECAGVCPGHAGSSASLHVTADEAEDILSRIVPNALV</sequence>
<protein>
    <recommendedName>
        <fullName evidence="3">DUF1059 domain-containing protein</fullName>
    </recommendedName>
</protein>
<evidence type="ECO:0000313" key="1">
    <source>
        <dbReference type="EMBL" id="MFE9606813.1"/>
    </source>
</evidence>
<accession>A0ABW6ML04</accession>
<evidence type="ECO:0008006" key="3">
    <source>
        <dbReference type="Google" id="ProtNLM"/>
    </source>
</evidence>
<proteinExistence type="predicted"/>
<evidence type="ECO:0000313" key="2">
    <source>
        <dbReference type="Proteomes" id="UP001601303"/>
    </source>
</evidence>
<dbReference type="Proteomes" id="UP001601303">
    <property type="component" value="Unassembled WGS sequence"/>
</dbReference>
<comment type="caution">
    <text evidence="1">The sequence shown here is derived from an EMBL/GenBank/DDBJ whole genome shotgun (WGS) entry which is preliminary data.</text>
</comment>
<gene>
    <name evidence="1" type="ORF">ACFYNQ_50790</name>
</gene>
<dbReference type="RefSeq" id="WP_388115597.1">
    <property type="nucleotide sequence ID" value="NZ_JBIAHM010000037.1"/>
</dbReference>
<keyword evidence="2" id="KW-1185">Reference proteome</keyword>
<reference evidence="1 2" key="1">
    <citation type="submission" date="2024-10" db="EMBL/GenBank/DDBJ databases">
        <title>The Natural Products Discovery Center: Release of the First 8490 Sequenced Strains for Exploring Actinobacteria Biosynthetic Diversity.</title>
        <authorList>
            <person name="Kalkreuter E."/>
            <person name="Kautsar S.A."/>
            <person name="Yang D."/>
            <person name="Bader C.D."/>
            <person name="Teijaro C.N."/>
            <person name="Fluegel L."/>
            <person name="Davis C.M."/>
            <person name="Simpson J.R."/>
            <person name="Lauterbach L."/>
            <person name="Steele A.D."/>
            <person name="Gui C."/>
            <person name="Meng S."/>
            <person name="Li G."/>
            <person name="Viehrig K."/>
            <person name="Ye F."/>
            <person name="Su P."/>
            <person name="Kiefer A.F."/>
            <person name="Nichols A."/>
            <person name="Cepeda A.J."/>
            <person name="Yan W."/>
            <person name="Fan B."/>
            <person name="Jiang Y."/>
            <person name="Adhikari A."/>
            <person name="Zheng C.-J."/>
            <person name="Schuster L."/>
            <person name="Cowan T.M."/>
            <person name="Smanski M.J."/>
            <person name="Chevrette M.G."/>
            <person name="De Carvalho L.P.S."/>
            <person name="Shen B."/>
        </authorList>
    </citation>
    <scope>NUCLEOTIDE SEQUENCE [LARGE SCALE GENOMIC DNA]</scope>
    <source>
        <strain evidence="1 2">NPDC006488</strain>
    </source>
</reference>